<evidence type="ECO:0000313" key="2">
    <source>
        <dbReference type="EMBL" id="ERN20593.1"/>
    </source>
</evidence>
<name>U5DJ28_AMBTC</name>
<gene>
    <name evidence="2" type="ORF">AMTR_s00070p00083830</name>
</gene>
<feature type="compositionally biased region" description="Basic and acidic residues" evidence="1">
    <location>
        <begin position="56"/>
        <end position="80"/>
    </location>
</feature>
<organism evidence="2 3">
    <name type="scientific">Amborella trichopoda</name>
    <dbReference type="NCBI Taxonomy" id="13333"/>
    <lineage>
        <taxon>Eukaryota</taxon>
        <taxon>Viridiplantae</taxon>
        <taxon>Streptophyta</taxon>
        <taxon>Embryophyta</taxon>
        <taxon>Tracheophyta</taxon>
        <taxon>Spermatophyta</taxon>
        <taxon>Magnoliopsida</taxon>
        <taxon>Amborellales</taxon>
        <taxon>Amborellaceae</taxon>
        <taxon>Amborella</taxon>
    </lineage>
</organism>
<feature type="compositionally biased region" description="Basic and acidic residues" evidence="1">
    <location>
        <begin position="109"/>
        <end position="118"/>
    </location>
</feature>
<dbReference type="EMBL" id="KI392058">
    <property type="protein sequence ID" value="ERN20593.1"/>
    <property type="molecule type" value="Genomic_DNA"/>
</dbReference>
<keyword evidence="3" id="KW-1185">Reference proteome</keyword>
<feature type="compositionally biased region" description="Basic and acidic residues" evidence="1">
    <location>
        <begin position="89"/>
        <end position="101"/>
    </location>
</feature>
<dbReference type="Gramene" id="ERN20593">
    <property type="protein sequence ID" value="ERN20593"/>
    <property type="gene ID" value="AMTR_s00070p00083830"/>
</dbReference>
<dbReference type="HOGENOM" id="CLU_2076276_0_0_1"/>
<dbReference type="Proteomes" id="UP000017836">
    <property type="component" value="Unassembled WGS sequence"/>
</dbReference>
<feature type="region of interest" description="Disordered" evidence="1">
    <location>
        <begin position="1"/>
        <end position="118"/>
    </location>
</feature>
<reference evidence="3" key="1">
    <citation type="journal article" date="2013" name="Science">
        <title>The Amborella genome and the evolution of flowering plants.</title>
        <authorList>
            <consortium name="Amborella Genome Project"/>
        </authorList>
    </citation>
    <scope>NUCLEOTIDE SEQUENCE [LARGE SCALE GENOMIC DNA]</scope>
</reference>
<evidence type="ECO:0000313" key="3">
    <source>
        <dbReference type="Proteomes" id="UP000017836"/>
    </source>
</evidence>
<feature type="compositionally biased region" description="Basic and acidic residues" evidence="1">
    <location>
        <begin position="19"/>
        <end position="42"/>
    </location>
</feature>
<dbReference type="AlphaFoldDB" id="U5DJ28"/>
<evidence type="ECO:0000256" key="1">
    <source>
        <dbReference type="SAM" id="MobiDB-lite"/>
    </source>
</evidence>
<accession>U5DJ28</accession>
<sequence length="118" mass="13041">MTEWEVAVRRSWRNGEVNGRGKRERQGEVGDRGENRWDERGTGRMQGGRNKCLRGGGDDAREVKARKEESEVGEEKDKGGRVAGGRGGELTECKDAGERGRQVAGGGKLETRKSGRRQ</sequence>
<proteinExistence type="predicted"/>
<protein>
    <submittedName>
        <fullName evidence="2">Uncharacterized protein</fullName>
    </submittedName>
</protein>